<proteinExistence type="predicted"/>
<feature type="compositionally biased region" description="Basic residues" evidence="6">
    <location>
        <begin position="38"/>
        <end position="54"/>
    </location>
</feature>
<evidence type="ECO:0000256" key="1">
    <source>
        <dbReference type="ARBA" id="ARBA00004123"/>
    </source>
</evidence>
<protein>
    <recommendedName>
        <fullName evidence="9">J domain-containing protein</fullName>
    </recommendedName>
</protein>
<dbReference type="PANTHER" id="PTHR15263:SF1">
    <property type="entry name" value="NF-KAPPA-B INHIBITOR-LIKE PROTEIN 1"/>
    <property type="match status" value="1"/>
</dbReference>
<name>A0ABQ7K5Q1_9FUNG</name>
<comment type="subcellular location">
    <subcellularLocation>
        <location evidence="1">Nucleus</location>
    </subcellularLocation>
</comment>
<keyword evidence="8" id="KW-1185">Reference proteome</keyword>
<evidence type="ECO:0000256" key="4">
    <source>
        <dbReference type="ARBA" id="ARBA00023043"/>
    </source>
</evidence>
<dbReference type="EMBL" id="JAAAIM010000206">
    <property type="protein sequence ID" value="KAG0292239.1"/>
    <property type="molecule type" value="Genomic_DNA"/>
</dbReference>
<dbReference type="PANTHER" id="PTHR15263">
    <property type="entry name" value="I-KAPPA-B-LIKE PROTEIN IKBL"/>
    <property type="match status" value="1"/>
</dbReference>
<evidence type="ECO:0000256" key="3">
    <source>
        <dbReference type="ARBA" id="ARBA00022737"/>
    </source>
</evidence>
<feature type="compositionally biased region" description="Basic residues" evidence="6">
    <location>
        <begin position="66"/>
        <end position="80"/>
    </location>
</feature>
<dbReference type="InterPro" id="IPR038753">
    <property type="entry name" value="NFKBIL1"/>
</dbReference>
<feature type="compositionally biased region" description="Low complexity" evidence="6">
    <location>
        <begin position="81"/>
        <end position="93"/>
    </location>
</feature>
<comment type="caution">
    <text evidence="7">The sequence shown here is derived from an EMBL/GenBank/DDBJ whole genome shotgun (WGS) entry which is preliminary data.</text>
</comment>
<keyword evidence="4" id="KW-0040">ANK repeat</keyword>
<organism evidence="7 8">
    <name type="scientific">Linnemannia gamsii</name>
    <dbReference type="NCBI Taxonomy" id="64522"/>
    <lineage>
        <taxon>Eukaryota</taxon>
        <taxon>Fungi</taxon>
        <taxon>Fungi incertae sedis</taxon>
        <taxon>Mucoromycota</taxon>
        <taxon>Mortierellomycotina</taxon>
        <taxon>Mortierellomycetes</taxon>
        <taxon>Mortierellales</taxon>
        <taxon>Mortierellaceae</taxon>
        <taxon>Linnemannia</taxon>
    </lineage>
</organism>
<reference evidence="7 8" key="1">
    <citation type="journal article" date="2020" name="Fungal Divers.">
        <title>Resolving the Mortierellaceae phylogeny through synthesis of multi-gene phylogenetics and phylogenomics.</title>
        <authorList>
            <person name="Vandepol N."/>
            <person name="Liber J."/>
            <person name="Desiro A."/>
            <person name="Na H."/>
            <person name="Kennedy M."/>
            <person name="Barry K."/>
            <person name="Grigoriev I.V."/>
            <person name="Miller A.N."/>
            <person name="O'Donnell K."/>
            <person name="Stajich J.E."/>
            <person name="Bonito G."/>
        </authorList>
    </citation>
    <scope>NUCLEOTIDE SEQUENCE [LARGE SCALE GENOMIC DNA]</scope>
    <source>
        <strain evidence="7 8">AD045</strain>
    </source>
</reference>
<keyword evidence="2" id="KW-0597">Phosphoprotein</keyword>
<evidence type="ECO:0000256" key="2">
    <source>
        <dbReference type="ARBA" id="ARBA00022553"/>
    </source>
</evidence>
<feature type="compositionally biased region" description="Basic residues" evidence="6">
    <location>
        <begin position="19"/>
        <end position="31"/>
    </location>
</feature>
<feature type="compositionally biased region" description="Basic and acidic residues" evidence="6">
    <location>
        <begin position="238"/>
        <end position="263"/>
    </location>
</feature>
<evidence type="ECO:0000313" key="7">
    <source>
        <dbReference type="EMBL" id="KAG0292239.1"/>
    </source>
</evidence>
<gene>
    <name evidence="7" type="ORF">BGZ96_004419</name>
</gene>
<evidence type="ECO:0000256" key="6">
    <source>
        <dbReference type="SAM" id="MobiDB-lite"/>
    </source>
</evidence>
<keyword evidence="3" id="KW-0677">Repeat</keyword>
<evidence type="ECO:0000256" key="5">
    <source>
        <dbReference type="ARBA" id="ARBA00023242"/>
    </source>
</evidence>
<sequence>MENASATRLRFKGSATSSSKKRKHSSDKHHSRFDSHFTHSRKSRSRSRSPRRRSSKEDEDYDRRRLDRKHKSRAHSRSRSRSPSYRSQSHSRSTQNRSRSSKYKVTPVGYAPDSLDSYCFDFDDEDLETTYLRKVMHDQKAYDMEQQLAEETEDPWLSHLFDESINDDPYEYHTSRFATPAPASGSGKRQWQQDNIQSMSDDAYTSYMRKGMGRSQAQKESQEWADWVEEQERIKYKDARREQKRKDEERSRRRQERRERERLDEETETSARVGIGSHQRDDDTPANRLRKRALVDQARRVYEQGWRALLLVEDGGQGVATSTTTLPFLSMENIPWPPLYGTSEFQSPDDVSDSASTATAAGRQVSLFDFLFYGTTADQTDVRKQLLRREQLKFHPDKFKQRFGTKLPPASSEASGATVRIIPGERERILEHVDKVARALNELGEMF</sequence>
<dbReference type="Proteomes" id="UP001194696">
    <property type="component" value="Unassembled WGS sequence"/>
</dbReference>
<accession>A0ABQ7K5Q1</accession>
<feature type="region of interest" description="Disordered" evidence="6">
    <location>
        <begin position="238"/>
        <end position="288"/>
    </location>
</feature>
<keyword evidence="5" id="KW-0539">Nucleus</keyword>
<evidence type="ECO:0000313" key="8">
    <source>
        <dbReference type="Proteomes" id="UP001194696"/>
    </source>
</evidence>
<feature type="region of interest" description="Disordered" evidence="6">
    <location>
        <begin position="171"/>
        <end position="193"/>
    </location>
</feature>
<evidence type="ECO:0008006" key="9">
    <source>
        <dbReference type="Google" id="ProtNLM"/>
    </source>
</evidence>
<feature type="region of interest" description="Disordered" evidence="6">
    <location>
        <begin position="1"/>
        <end position="110"/>
    </location>
</feature>